<keyword evidence="7 9" id="KW-0472">Membrane</keyword>
<dbReference type="STRING" id="1041146.GCA_000427985_00680"/>
<dbReference type="InterPro" id="IPR055348">
    <property type="entry name" value="DctQ"/>
</dbReference>
<evidence type="ECO:0000256" key="5">
    <source>
        <dbReference type="ARBA" id="ARBA00022692"/>
    </source>
</evidence>
<dbReference type="GO" id="GO:0022857">
    <property type="term" value="F:transmembrane transporter activity"/>
    <property type="evidence" value="ECO:0007669"/>
    <property type="project" value="UniProtKB-UniRule"/>
</dbReference>
<reference evidence="11 13" key="2">
    <citation type="submission" date="2017-12" db="EMBL/GenBank/DDBJ databases">
        <title>Genome sequence of Rhizobium sullae HCNT1 isolated from Sulla coronaria nodules and featuring peculiar denitrification phenotypes.</title>
        <authorList>
            <person name="De Diego-Diaz B."/>
            <person name="Treu L."/>
            <person name="Campanaro S."/>
            <person name="Da Silva Duarte V."/>
            <person name="Basaglia M."/>
            <person name="Favaro L."/>
            <person name="Casella S."/>
            <person name="Squartini A."/>
        </authorList>
    </citation>
    <scope>NUCLEOTIDE SEQUENCE [LARGE SCALE GENOMIC DNA]</scope>
    <source>
        <strain evidence="11 13">HCNT1</strain>
    </source>
</reference>
<comment type="similarity">
    <text evidence="8 9">Belongs to the TRAP transporter small permease family.</text>
</comment>
<evidence type="ECO:0000313" key="12">
    <source>
        <dbReference type="EMBL" id="UWU13471.1"/>
    </source>
</evidence>
<gene>
    <name evidence="11" type="ORF">CWR43_20635</name>
    <name evidence="12" type="ORF">N2599_15110</name>
</gene>
<feature type="domain" description="Tripartite ATP-independent periplasmic transporters DctQ component" evidence="10">
    <location>
        <begin position="31"/>
        <end position="161"/>
    </location>
</feature>
<evidence type="ECO:0000256" key="4">
    <source>
        <dbReference type="ARBA" id="ARBA00022519"/>
    </source>
</evidence>
<feature type="transmembrane region" description="Helical" evidence="9">
    <location>
        <begin position="91"/>
        <end position="121"/>
    </location>
</feature>
<dbReference type="EMBL" id="PIQN01000016">
    <property type="protein sequence ID" value="PKA41758.1"/>
    <property type="molecule type" value="Genomic_DNA"/>
</dbReference>
<feature type="transmembrane region" description="Helical" evidence="9">
    <location>
        <begin position="53"/>
        <end position="70"/>
    </location>
</feature>
<proteinExistence type="inferred from homology"/>
<dbReference type="Proteomes" id="UP001060123">
    <property type="component" value="Chromosome"/>
</dbReference>
<reference evidence="12" key="3">
    <citation type="submission" date="2022-09" db="EMBL/GenBank/DDBJ databases">
        <title>Australian commercial rhizobial inoculants.</title>
        <authorList>
            <person name="Kohlmeier M.G."/>
            <person name="O'Hara G.W."/>
            <person name="Colombi E."/>
            <person name="Ramsay J.P."/>
            <person name="Terpolilli J."/>
        </authorList>
    </citation>
    <scope>NUCLEOTIDE SEQUENCE</scope>
    <source>
        <strain evidence="12">WSM1592</strain>
    </source>
</reference>
<comment type="subcellular location">
    <subcellularLocation>
        <location evidence="1 9">Cell inner membrane</location>
        <topology evidence="1 9">Multi-pass membrane protein</topology>
    </subcellularLocation>
</comment>
<dbReference type="EMBL" id="CP104143">
    <property type="protein sequence ID" value="UWU13471.1"/>
    <property type="molecule type" value="Genomic_DNA"/>
</dbReference>
<protein>
    <recommendedName>
        <fullName evidence="9">TRAP transporter small permease protein</fullName>
    </recommendedName>
</protein>
<evidence type="ECO:0000256" key="9">
    <source>
        <dbReference type="RuleBase" id="RU369079"/>
    </source>
</evidence>
<keyword evidence="5 9" id="KW-0812">Transmembrane</keyword>
<keyword evidence="14" id="KW-1185">Reference proteome</keyword>
<reference evidence="11 13" key="1">
    <citation type="submission" date="2017-11" db="EMBL/GenBank/DDBJ databases">
        <authorList>
            <person name="Han C.G."/>
        </authorList>
    </citation>
    <scope>NUCLEOTIDE SEQUENCE [LARGE SCALE GENOMIC DNA]</scope>
    <source>
        <strain evidence="11 13">HCNT1</strain>
    </source>
</reference>
<comment type="subunit">
    <text evidence="9">The complex comprises the extracytoplasmic solute receptor protein and the two transmembrane proteins.</text>
</comment>
<evidence type="ECO:0000256" key="1">
    <source>
        <dbReference type="ARBA" id="ARBA00004429"/>
    </source>
</evidence>
<feature type="transmembrane region" description="Helical" evidence="9">
    <location>
        <begin position="133"/>
        <end position="151"/>
    </location>
</feature>
<accession>A0A2N0D6L5</accession>
<dbReference type="Proteomes" id="UP000232164">
    <property type="component" value="Unassembled WGS sequence"/>
</dbReference>
<evidence type="ECO:0000256" key="3">
    <source>
        <dbReference type="ARBA" id="ARBA00022475"/>
    </source>
</evidence>
<dbReference type="PANTHER" id="PTHR35011">
    <property type="entry name" value="2,3-DIKETO-L-GULONATE TRAP TRANSPORTER SMALL PERMEASE PROTEIN YIAM"/>
    <property type="match status" value="1"/>
</dbReference>
<evidence type="ECO:0000256" key="6">
    <source>
        <dbReference type="ARBA" id="ARBA00022989"/>
    </source>
</evidence>
<evidence type="ECO:0000259" key="10">
    <source>
        <dbReference type="Pfam" id="PF04290"/>
    </source>
</evidence>
<dbReference type="RefSeq" id="WP_027507974.1">
    <property type="nucleotide sequence ID" value="NZ_CP104143.1"/>
</dbReference>
<dbReference type="PANTHER" id="PTHR35011:SF4">
    <property type="entry name" value="SLL1102 PROTEIN"/>
    <property type="match status" value="1"/>
</dbReference>
<evidence type="ECO:0000256" key="7">
    <source>
        <dbReference type="ARBA" id="ARBA00023136"/>
    </source>
</evidence>
<dbReference type="GO" id="GO:0005886">
    <property type="term" value="C:plasma membrane"/>
    <property type="evidence" value="ECO:0007669"/>
    <property type="project" value="UniProtKB-SubCell"/>
</dbReference>
<evidence type="ECO:0000256" key="8">
    <source>
        <dbReference type="ARBA" id="ARBA00038436"/>
    </source>
</evidence>
<dbReference type="OrthoDB" id="9794346at2"/>
<dbReference type="InterPro" id="IPR007387">
    <property type="entry name" value="TRAP_DctQ"/>
</dbReference>
<evidence type="ECO:0000313" key="11">
    <source>
        <dbReference type="EMBL" id="PKA41758.1"/>
    </source>
</evidence>
<dbReference type="AlphaFoldDB" id="A0A2N0D6L5"/>
<evidence type="ECO:0000313" key="13">
    <source>
        <dbReference type="Proteomes" id="UP000232164"/>
    </source>
</evidence>
<keyword evidence="11" id="KW-0762">Sugar transport</keyword>
<keyword evidence="6 9" id="KW-1133">Transmembrane helix</keyword>
<name>A0A2N0D6L5_RHISU</name>
<comment type="function">
    <text evidence="9">Part of the tripartite ATP-independent periplasmic (TRAP) transport system.</text>
</comment>
<sequence length="179" mass="20172">MPAFLSVSRLIDSVSQFIGKTADYMVLFCCLISAGNATVRYLFNYSSNGWLEIQWYLFAYIVVLGAAHTLRNNEHVRVDLIYGSVSDKARIWIDIIGLIVFLIPACFFLAYLCWPYFVIAFQQGEISANAGGLIRWPVKLILFAGFALLVLQGISELIKRVAALSGYIQLETKYEKPLQ</sequence>
<keyword evidence="2 9" id="KW-0813">Transport</keyword>
<dbReference type="Pfam" id="PF04290">
    <property type="entry name" value="DctQ"/>
    <property type="match status" value="1"/>
</dbReference>
<feature type="transmembrane region" description="Helical" evidence="9">
    <location>
        <begin position="21"/>
        <end position="41"/>
    </location>
</feature>
<evidence type="ECO:0000256" key="2">
    <source>
        <dbReference type="ARBA" id="ARBA00022448"/>
    </source>
</evidence>
<evidence type="ECO:0000313" key="14">
    <source>
        <dbReference type="Proteomes" id="UP001060123"/>
    </source>
</evidence>
<organism evidence="11 13">
    <name type="scientific">Rhizobium sullae</name>
    <name type="common">Rhizobium hedysari</name>
    <dbReference type="NCBI Taxonomy" id="50338"/>
    <lineage>
        <taxon>Bacteria</taxon>
        <taxon>Pseudomonadati</taxon>
        <taxon>Pseudomonadota</taxon>
        <taxon>Alphaproteobacteria</taxon>
        <taxon>Hyphomicrobiales</taxon>
        <taxon>Rhizobiaceae</taxon>
        <taxon>Rhizobium/Agrobacterium group</taxon>
        <taxon>Rhizobium</taxon>
    </lineage>
</organism>
<keyword evidence="4 9" id="KW-0997">Cell inner membrane</keyword>
<keyword evidence="3" id="KW-1003">Cell membrane</keyword>